<proteinExistence type="predicted"/>
<reference evidence="2 3" key="1">
    <citation type="journal article" date="2021" name="Sci. Rep.">
        <title>Chromosome anchoring in Senegalese sole (Solea senegalensis) reveals sex-associated markers and genome rearrangements in flatfish.</title>
        <authorList>
            <person name="Guerrero-Cozar I."/>
            <person name="Gomez-Garrido J."/>
            <person name="Berbel C."/>
            <person name="Martinez-Blanch J.F."/>
            <person name="Alioto T."/>
            <person name="Claros M.G."/>
            <person name="Gagnaire P.A."/>
            <person name="Manchado M."/>
        </authorList>
    </citation>
    <scope>NUCLEOTIDE SEQUENCE [LARGE SCALE GENOMIC DNA]</scope>
    <source>
        <strain evidence="2">Sse05_10M</strain>
    </source>
</reference>
<keyword evidence="1" id="KW-1133">Transmembrane helix</keyword>
<keyword evidence="1" id="KW-0812">Transmembrane</keyword>
<sequence length="136" mass="15791">MAEEKGQWMMKDMSKVFVYLIPVFVAGYQLMLVVSYAEVKGFILDRRIKGQPGVLDDNNNNNNISHHSMKARLQTHKFRMIQKILNKFIGAKYVSILRAWAPNMGSSTRKNKVSHISKMTRAWELSYGWIAQRKLN</sequence>
<evidence type="ECO:0000313" key="2">
    <source>
        <dbReference type="EMBL" id="KAG7514489.1"/>
    </source>
</evidence>
<dbReference type="Proteomes" id="UP000693946">
    <property type="component" value="Linkage Group LG14"/>
</dbReference>
<dbReference type="AlphaFoldDB" id="A0AAV6SB69"/>
<organism evidence="2 3">
    <name type="scientific">Solea senegalensis</name>
    <name type="common">Senegalese sole</name>
    <dbReference type="NCBI Taxonomy" id="28829"/>
    <lineage>
        <taxon>Eukaryota</taxon>
        <taxon>Metazoa</taxon>
        <taxon>Chordata</taxon>
        <taxon>Craniata</taxon>
        <taxon>Vertebrata</taxon>
        <taxon>Euteleostomi</taxon>
        <taxon>Actinopterygii</taxon>
        <taxon>Neopterygii</taxon>
        <taxon>Teleostei</taxon>
        <taxon>Neoteleostei</taxon>
        <taxon>Acanthomorphata</taxon>
        <taxon>Carangaria</taxon>
        <taxon>Pleuronectiformes</taxon>
        <taxon>Pleuronectoidei</taxon>
        <taxon>Soleidae</taxon>
        <taxon>Solea</taxon>
    </lineage>
</organism>
<dbReference type="EMBL" id="JAGKHQ010000006">
    <property type="protein sequence ID" value="KAG7514489.1"/>
    <property type="molecule type" value="Genomic_DNA"/>
</dbReference>
<protein>
    <submittedName>
        <fullName evidence="2">Uncharacterized protein</fullName>
    </submittedName>
</protein>
<evidence type="ECO:0000256" key="1">
    <source>
        <dbReference type="SAM" id="Phobius"/>
    </source>
</evidence>
<accession>A0AAV6SB69</accession>
<keyword evidence="1" id="KW-0472">Membrane</keyword>
<keyword evidence="3" id="KW-1185">Reference proteome</keyword>
<evidence type="ECO:0000313" key="3">
    <source>
        <dbReference type="Proteomes" id="UP000693946"/>
    </source>
</evidence>
<comment type="caution">
    <text evidence="2">The sequence shown here is derived from an EMBL/GenBank/DDBJ whole genome shotgun (WGS) entry which is preliminary data.</text>
</comment>
<gene>
    <name evidence="2" type="ORF">JOB18_035222</name>
</gene>
<name>A0AAV6SB69_SOLSE</name>
<feature type="transmembrane region" description="Helical" evidence="1">
    <location>
        <begin position="16"/>
        <end position="37"/>
    </location>
</feature>